<feature type="compositionally biased region" description="Acidic residues" evidence="1">
    <location>
        <begin position="158"/>
        <end position="167"/>
    </location>
</feature>
<evidence type="ECO:0000259" key="2">
    <source>
        <dbReference type="Pfam" id="PF08385"/>
    </source>
</evidence>
<feature type="compositionally biased region" description="Basic and acidic residues" evidence="1">
    <location>
        <begin position="168"/>
        <end position="183"/>
    </location>
</feature>
<feature type="non-terminal residue" evidence="3">
    <location>
        <position position="1"/>
    </location>
</feature>
<feature type="region of interest" description="Disordered" evidence="1">
    <location>
        <begin position="1"/>
        <end position="20"/>
    </location>
</feature>
<accession>A0A836G7C5</accession>
<evidence type="ECO:0000256" key="1">
    <source>
        <dbReference type="SAM" id="MobiDB-lite"/>
    </source>
</evidence>
<feature type="compositionally biased region" description="Basic and acidic residues" evidence="1">
    <location>
        <begin position="7"/>
        <end position="20"/>
    </location>
</feature>
<evidence type="ECO:0000313" key="3">
    <source>
        <dbReference type="EMBL" id="KAG5332872.1"/>
    </source>
</evidence>
<protein>
    <submittedName>
        <fullName evidence="3">DYH10 protein</fullName>
    </submittedName>
</protein>
<keyword evidence="4" id="KW-1185">Reference proteome</keyword>
<comment type="caution">
    <text evidence="3">The sequence shown here is derived from an EMBL/GenBank/DDBJ whole genome shotgun (WGS) entry which is preliminary data.</text>
</comment>
<dbReference type="OrthoDB" id="64868at2759"/>
<organism evidence="3 4">
    <name type="scientific">Acromyrmex heyeri</name>
    <dbReference type="NCBI Taxonomy" id="230685"/>
    <lineage>
        <taxon>Eukaryota</taxon>
        <taxon>Metazoa</taxon>
        <taxon>Ecdysozoa</taxon>
        <taxon>Arthropoda</taxon>
        <taxon>Hexapoda</taxon>
        <taxon>Insecta</taxon>
        <taxon>Pterygota</taxon>
        <taxon>Neoptera</taxon>
        <taxon>Endopterygota</taxon>
        <taxon>Hymenoptera</taxon>
        <taxon>Apocrita</taxon>
        <taxon>Aculeata</taxon>
        <taxon>Formicoidea</taxon>
        <taxon>Formicidae</taxon>
        <taxon>Myrmicinae</taxon>
        <taxon>Acromyrmex</taxon>
    </lineage>
</organism>
<evidence type="ECO:0000313" key="4">
    <source>
        <dbReference type="Proteomes" id="UP000670152"/>
    </source>
</evidence>
<feature type="region of interest" description="Disordered" evidence="1">
    <location>
        <begin position="121"/>
        <end position="188"/>
    </location>
</feature>
<dbReference type="InterPro" id="IPR013594">
    <property type="entry name" value="Dynein_heavy_tail"/>
</dbReference>
<dbReference type="EMBL" id="JAANIB010005179">
    <property type="protein sequence ID" value="KAG5332872.1"/>
    <property type="molecule type" value="Genomic_DNA"/>
</dbReference>
<feature type="compositionally biased region" description="Basic residues" evidence="1">
    <location>
        <begin position="121"/>
        <end position="134"/>
    </location>
</feature>
<dbReference type="Pfam" id="PF08385">
    <property type="entry name" value="DHC_N1"/>
    <property type="match status" value="1"/>
</dbReference>
<sequence length="579" mass="68271">MENNVYENDKKKEEDEQKSLRDKDDNMKSFISYMDYRIKWICDRVLKFLGLIDQEHLFYNLINANNRYFEDKLLNFLILDLFEVTDLEKKLIFFYKTYVSEVYQEEVPVWEERKVEKRIKKDKRKKPKKGKVKVNKMDVSSVASRTTTSTHTSSIPESSEEEEEEEDDKKQNGDFPKKKEDLKSASTDSSVIVPPLGEEYKYVLTKKMVEKVRQVPVLHMICGQIDDSRTDLQDITFFYFMRTSDKSVPSFDTYEECLNEITNYVVVGSLDRKFLSSLNRILVNVFKPLVKNQFGALDIHEQTKYIDDEKRKNIDEEAKSMLRRPAPFVTASNIVQDLDANRKADDEETTTSMATLQDQVSKSRNLKSSLKEFDGKSEQFISESSKSVHSKKIKKEAVEQFKRNILDYLNNLIEKTEWTLEHIEGDILLTMPQISELNDPAITDDMLVKNKDIVEQMEEVVMSWQKHIQKIMESYEYKILPDKGPIEVHQYWQICETGLTMLVEQLKMPIVKRILALLEQAVSPVASNFHHFQSELWKHYVKARDTNKFMQTLLRYFKVKVFKTYSRCIQNHSEHVLYY</sequence>
<name>A0A836G7C5_9HYME</name>
<proteinExistence type="predicted"/>
<dbReference type="Proteomes" id="UP000670152">
    <property type="component" value="Unassembled WGS sequence"/>
</dbReference>
<gene>
    <name evidence="3" type="primary">Dnah10_1</name>
    <name evidence="3" type="ORF">G6Z77_0013212</name>
</gene>
<feature type="domain" description="Dynein heavy chain tail" evidence="2">
    <location>
        <begin position="454"/>
        <end position="559"/>
    </location>
</feature>
<reference evidence="3 4" key="1">
    <citation type="submission" date="2020-02" db="EMBL/GenBank/DDBJ databases">
        <title>Relaxed selection underlies rapid genomic changes in the transitions from sociality to social parasitism in ants.</title>
        <authorList>
            <person name="Bi X."/>
        </authorList>
    </citation>
    <scope>NUCLEOTIDE SEQUENCE [LARGE SCALE GENOMIC DNA]</scope>
    <source>
        <strain evidence="3">BGI-DK2014b</strain>
        <tissue evidence="3">Whole body</tissue>
    </source>
</reference>
<feature type="compositionally biased region" description="Low complexity" evidence="1">
    <location>
        <begin position="140"/>
        <end position="157"/>
    </location>
</feature>
<feature type="non-terminal residue" evidence="3">
    <location>
        <position position="579"/>
    </location>
</feature>
<dbReference type="AlphaFoldDB" id="A0A836G7C5"/>